<dbReference type="EMBL" id="JASBWT010000001">
    <property type="protein sequence ID" value="KAJ9108727.1"/>
    <property type="molecule type" value="Genomic_DNA"/>
</dbReference>
<evidence type="ECO:0000313" key="1">
    <source>
        <dbReference type="EMBL" id="KAJ9108727.1"/>
    </source>
</evidence>
<dbReference type="Proteomes" id="UP001227268">
    <property type="component" value="Unassembled WGS sequence"/>
</dbReference>
<evidence type="ECO:0000313" key="2">
    <source>
        <dbReference type="Proteomes" id="UP001227268"/>
    </source>
</evidence>
<name>A0ACC2WAR0_9TREE</name>
<sequence>MANPTVSVLALPRFLEVALIRAGYSHLDDLDGIDADELATDLKISRETAQDVLRQVEYRKAGPSSLRPRPATASQSQFATPPPPAPASQSQTASSLLRRDLGVSVPTLNPTAEKRGTAVDLVRSVFVPEQAQAWTTGNKAIDHLLAPPPFTSLSALTNNSITTITTTTPPSGGVRPGMVLGLAAPPGTGKTSLIIRVALSARLPSLATSTDPPPEVLLVDAEGSITGPKLLRAAHAVLQLHNDQPTSTSNKTNSTSLPASMTTPKQLLDGIHVIRVTTQPEMLAFWYTIDDWLRAHPRVKLIAVDTLSYFFRNPAMDLGTKKRLLEMVKQKIAKASTVYGCAVIIASQMATKLLTNENKPAATFEAGDKAILMPQLGDLWVPPKALKLSLFKAGKRYGTRYAHIQAQVGEKAERPWAEFEIDDDGLIIDPPAIVETEPDVE</sequence>
<proteinExistence type="predicted"/>
<comment type="caution">
    <text evidence="1">The sequence shown here is derived from an EMBL/GenBank/DDBJ whole genome shotgun (WGS) entry which is preliminary data.</text>
</comment>
<accession>A0ACC2WAR0</accession>
<gene>
    <name evidence="1" type="ORF">QFC21_000047</name>
</gene>
<keyword evidence="2" id="KW-1185">Reference proteome</keyword>
<reference evidence="1" key="1">
    <citation type="submission" date="2023-04" db="EMBL/GenBank/DDBJ databases">
        <title>Draft Genome sequencing of Naganishia species isolated from polar environments using Oxford Nanopore Technology.</title>
        <authorList>
            <person name="Leo P."/>
            <person name="Venkateswaran K."/>
        </authorList>
    </citation>
    <scope>NUCLEOTIDE SEQUENCE</scope>
    <source>
        <strain evidence="1">MNA-CCFEE 5423</strain>
    </source>
</reference>
<protein>
    <submittedName>
        <fullName evidence="1">Uncharacterized protein</fullName>
    </submittedName>
</protein>
<organism evidence="1 2">
    <name type="scientific">Naganishia friedmannii</name>
    <dbReference type="NCBI Taxonomy" id="89922"/>
    <lineage>
        <taxon>Eukaryota</taxon>
        <taxon>Fungi</taxon>
        <taxon>Dikarya</taxon>
        <taxon>Basidiomycota</taxon>
        <taxon>Agaricomycotina</taxon>
        <taxon>Tremellomycetes</taxon>
        <taxon>Filobasidiales</taxon>
        <taxon>Filobasidiaceae</taxon>
        <taxon>Naganishia</taxon>
    </lineage>
</organism>